<dbReference type="Proteomes" id="UP000054709">
    <property type="component" value="Unassembled WGS sequence"/>
</dbReference>
<name>A0A0W1AVX7_9BACL</name>
<comment type="caution">
    <text evidence="1">The sequence shown here is derived from an EMBL/GenBank/DDBJ whole genome shotgun (WGS) entry which is preliminary data.</text>
</comment>
<reference evidence="1 2" key="1">
    <citation type="journal article" date="2015" name="Int. Biodeterior. Biodegradation">
        <title>Physiological and genetic screening methods for the isolation of methyl tert-butyl ether-degrading bacteria for bioremediation purposes.</title>
        <authorList>
            <person name="Guisado I.M."/>
            <person name="Purswani J."/>
            <person name="Gonzalez Lopez J."/>
            <person name="Pozo C."/>
        </authorList>
    </citation>
    <scope>NUCLEOTIDE SEQUENCE [LARGE SCALE GENOMIC DNA]</scope>
    <source>
        <strain evidence="1 2">SH7</strain>
    </source>
</reference>
<proteinExistence type="predicted"/>
<gene>
    <name evidence="1" type="ORF">UQ64_18275</name>
</gene>
<accession>A0A0W1AVX7</accession>
<sequence>MKISSRRRLKLAGQGCLLLLLSFGLFVSSSGSPSALALARVSVIQSVTQDAIPVLKMSTLPSPTSVQEFAKATLNKLAAEAPFTAWKDAGIEYYPLGPGTHGWLVNVMKGEERIGYMIISATDTGGYMLSEYGAGTYGLPYSLNDLRQFLVQKGLITSSFSGTIKLTALYAPLLPVWKITIDEKTVYINASVPQILPWSLSKAEEVLKEQPQTTDVITNLNPDVSPLSAFNSGGSDDPYEDILWLTAPKLTTVGGDNIALLIRPKESIAYQAAGRNDLVGAPFMITGYQSWQPSHGQAENNKLTVYAASGPEGKRYLPLTALQNNGTLHKLPDRTTKALGYNR</sequence>
<protein>
    <submittedName>
        <fullName evidence="1">Uncharacterized protein</fullName>
    </submittedName>
</protein>
<organism evidence="1 2">
    <name type="scientific">Paenibacillus etheri</name>
    <dbReference type="NCBI Taxonomy" id="1306852"/>
    <lineage>
        <taxon>Bacteria</taxon>
        <taxon>Bacillati</taxon>
        <taxon>Bacillota</taxon>
        <taxon>Bacilli</taxon>
        <taxon>Bacillales</taxon>
        <taxon>Paenibacillaceae</taxon>
        <taxon>Paenibacillus</taxon>
    </lineage>
</organism>
<keyword evidence="2" id="KW-1185">Reference proteome</keyword>
<evidence type="ECO:0000313" key="2">
    <source>
        <dbReference type="Proteomes" id="UP000054709"/>
    </source>
</evidence>
<evidence type="ECO:0000313" key="1">
    <source>
        <dbReference type="EMBL" id="KTD85455.1"/>
    </source>
</evidence>
<dbReference type="RefSeq" id="WP_060624309.1">
    <property type="nucleotide sequence ID" value="NZ_LCZJ02000026.1"/>
</dbReference>
<dbReference type="EMBL" id="LCZJ02000026">
    <property type="protein sequence ID" value="KTD85455.1"/>
    <property type="molecule type" value="Genomic_DNA"/>
</dbReference>
<dbReference type="AlphaFoldDB" id="A0A0W1AVX7"/>
<dbReference type="OrthoDB" id="2475185at2"/>